<dbReference type="OrthoDB" id="409189at2759"/>
<comment type="pathway">
    <text evidence="8">Amino-acid biosynthesis.</text>
</comment>
<proteinExistence type="predicted"/>
<dbReference type="RefSeq" id="XP_033659442.1">
    <property type="nucleotide sequence ID" value="XM_033810141.1"/>
</dbReference>
<dbReference type="InterPro" id="IPR001962">
    <property type="entry name" value="Asn_synthase"/>
</dbReference>
<reference evidence="15" key="1">
    <citation type="journal article" date="2020" name="Stud. Mycol.">
        <title>101 Dothideomycetes genomes: a test case for predicting lifestyles and emergence of pathogens.</title>
        <authorList>
            <person name="Haridas S."/>
            <person name="Albert R."/>
            <person name="Binder M."/>
            <person name="Bloem J."/>
            <person name="Labutti K."/>
            <person name="Salamov A."/>
            <person name="Andreopoulos B."/>
            <person name="Baker S."/>
            <person name="Barry K."/>
            <person name="Bills G."/>
            <person name="Bluhm B."/>
            <person name="Cannon C."/>
            <person name="Castanera R."/>
            <person name="Culley D."/>
            <person name="Daum C."/>
            <person name="Ezra D."/>
            <person name="Gonzalez J."/>
            <person name="Henrissat B."/>
            <person name="Kuo A."/>
            <person name="Liang C."/>
            <person name="Lipzen A."/>
            <person name="Lutzoni F."/>
            <person name="Magnuson J."/>
            <person name="Mondo S."/>
            <person name="Nolan M."/>
            <person name="Ohm R."/>
            <person name="Pangilinan J."/>
            <person name="Park H.-J."/>
            <person name="Ramirez L."/>
            <person name="Alfaro M."/>
            <person name="Sun H."/>
            <person name="Tritt A."/>
            <person name="Yoshinaga Y."/>
            <person name="Zwiers L.-H."/>
            <person name="Turgeon B."/>
            <person name="Goodwin S."/>
            <person name="Spatafora J."/>
            <person name="Crous P."/>
            <person name="Grigoriev I."/>
        </authorList>
    </citation>
    <scope>NUCLEOTIDE SEQUENCE</scope>
    <source>
        <strain evidence="15">ATCC 36951</strain>
    </source>
</reference>
<comment type="catalytic activity">
    <reaction evidence="9">
        <text>L-aspartate + L-glutamine + ATP + H2O = L-asparagine + L-glutamate + AMP + diphosphate + H(+)</text>
        <dbReference type="Rhea" id="RHEA:12228"/>
        <dbReference type="ChEBI" id="CHEBI:15377"/>
        <dbReference type="ChEBI" id="CHEBI:15378"/>
        <dbReference type="ChEBI" id="CHEBI:29985"/>
        <dbReference type="ChEBI" id="CHEBI:29991"/>
        <dbReference type="ChEBI" id="CHEBI:30616"/>
        <dbReference type="ChEBI" id="CHEBI:33019"/>
        <dbReference type="ChEBI" id="CHEBI:58048"/>
        <dbReference type="ChEBI" id="CHEBI:58359"/>
        <dbReference type="ChEBI" id="CHEBI:456215"/>
        <dbReference type="EC" id="6.3.5.4"/>
    </reaction>
</comment>
<keyword evidence="3 11" id="KW-0028">Amino-acid biosynthesis</keyword>
<evidence type="ECO:0000256" key="6">
    <source>
        <dbReference type="ARBA" id="ARBA00022888"/>
    </source>
</evidence>
<dbReference type="CDD" id="cd01991">
    <property type="entry name" value="Asn_synthase_B_C"/>
    <property type="match status" value="1"/>
</dbReference>
<dbReference type="InterPro" id="IPR029055">
    <property type="entry name" value="Ntn_hydrolases_N"/>
</dbReference>
<evidence type="ECO:0000256" key="1">
    <source>
        <dbReference type="ARBA" id="ARBA00012737"/>
    </source>
</evidence>
<dbReference type="CDD" id="cd00712">
    <property type="entry name" value="AsnB"/>
    <property type="match status" value="1"/>
</dbReference>
<dbReference type="PANTHER" id="PTHR11772:SF2">
    <property type="entry name" value="ASPARAGINE SYNTHETASE [GLUTAMINE-HYDROLYZING]"/>
    <property type="match status" value="1"/>
</dbReference>
<evidence type="ECO:0000256" key="3">
    <source>
        <dbReference type="ARBA" id="ARBA00022605"/>
    </source>
</evidence>
<evidence type="ECO:0000256" key="2">
    <source>
        <dbReference type="ARBA" id="ARBA00022598"/>
    </source>
</evidence>
<dbReference type="InterPro" id="IPR017932">
    <property type="entry name" value="GATase_2_dom"/>
</dbReference>
<keyword evidence="6 11" id="KW-0061">Asparagine biosynthesis</keyword>
<name>A0A6A6BVJ5_ZASCE</name>
<dbReference type="InterPro" id="IPR050795">
    <property type="entry name" value="Asn_Synthetase"/>
</dbReference>
<evidence type="ECO:0000256" key="5">
    <source>
        <dbReference type="ARBA" id="ARBA00022840"/>
    </source>
</evidence>
<dbReference type="AlphaFoldDB" id="A0A6A6BVJ5"/>
<dbReference type="PIRSF" id="PIRSF001589">
    <property type="entry name" value="Asn_synthetase_glu-h"/>
    <property type="match status" value="1"/>
</dbReference>
<evidence type="ECO:0000256" key="7">
    <source>
        <dbReference type="ARBA" id="ARBA00022962"/>
    </source>
</evidence>
<keyword evidence="2" id="KW-0436">Ligase</keyword>
<dbReference type="EC" id="6.3.5.4" evidence="1"/>
<organism evidence="15 16">
    <name type="scientific">Zasmidium cellare ATCC 36951</name>
    <dbReference type="NCBI Taxonomy" id="1080233"/>
    <lineage>
        <taxon>Eukaryota</taxon>
        <taxon>Fungi</taxon>
        <taxon>Dikarya</taxon>
        <taxon>Ascomycota</taxon>
        <taxon>Pezizomycotina</taxon>
        <taxon>Dothideomycetes</taxon>
        <taxon>Dothideomycetidae</taxon>
        <taxon>Mycosphaerellales</taxon>
        <taxon>Mycosphaerellaceae</taxon>
        <taxon>Zasmidium</taxon>
    </lineage>
</organism>
<dbReference type="GO" id="GO:0006529">
    <property type="term" value="P:asparagine biosynthetic process"/>
    <property type="evidence" value="ECO:0007669"/>
    <property type="project" value="UniProtKB-KW"/>
</dbReference>
<dbReference type="Gene3D" id="3.40.50.620">
    <property type="entry name" value="HUPs"/>
    <property type="match status" value="1"/>
</dbReference>
<dbReference type="EMBL" id="ML993657">
    <property type="protein sequence ID" value="KAF2158553.1"/>
    <property type="molecule type" value="Genomic_DNA"/>
</dbReference>
<dbReference type="PANTHER" id="PTHR11772">
    <property type="entry name" value="ASPARAGINE SYNTHETASE"/>
    <property type="match status" value="1"/>
</dbReference>
<dbReference type="SUPFAM" id="SSF52402">
    <property type="entry name" value="Adenine nucleotide alpha hydrolases-like"/>
    <property type="match status" value="1"/>
</dbReference>
<dbReference type="Proteomes" id="UP000799537">
    <property type="component" value="Unassembled WGS sequence"/>
</dbReference>
<dbReference type="PROSITE" id="PS51278">
    <property type="entry name" value="GATASE_TYPE_2"/>
    <property type="match status" value="1"/>
</dbReference>
<protein>
    <recommendedName>
        <fullName evidence="1">asparagine synthase (glutamine-hydrolyzing)</fullName>
        <ecNumber evidence="1">6.3.5.4</ecNumber>
    </recommendedName>
</protein>
<keyword evidence="4 10" id="KW-0547">Nucleotide-binding</keyword>
<dbReference type="Gene3D" id="3.60.20.10">
    <property type="entry name" value="Glutamine Phosphoribosylpyrophosphate, subunit 1, domain 1"/>
    <property type="match status" value="1"/>
</dbReference>
<evidence type="ECO:0000259" key="14">
    <source>
        <dbReference type="PROSITE" id="PS51278"/>
    </source>
</evidence>
<evidence type="ECO:0000256" key="10">
    <source>
        <dbReference type="PIRNR" id="PIRNR001589"/>
    </source>
</evidence>
<evidence type="ECO:0000313" key="16">
    <source>
        <dbReference type="Proteomes" id="UP000799537"/>
    </source>
</evidence>
<dbReference type="Pfam" id="PF00733">
    <property type="entry name" value="Asn_synthase"/>
    <property type="match status" value="2"/>
</dbReference>
<keyword evidence="5 10" id="KW-0067">ATP-binding</keyword>
<dbReference type="InterPro" id="IPR006426">
    <property type="entry name" value="Asn_synth_AEB"/>
</dbReference>
<feature type="site" description="Important for beta-aspartyl-AMP intermediate formation" evidence="13">
    <location>
        <position position="326"/>
    </location>
</feature>
<evidence type="ECO:0000256" key="12">
    <source>
        <dbReference type="PIRSR" id="PIRSR001589-2"/>
    </source>
</evidence>
<feature type="binding site" evidence="12">
    <location>
        <position position="93"/>
    </location>
    <ligand>
        <name>L-glutamine</name>
        <dbReference type="ChEBI" id="CHEBI:58359"/>
    </ligand>
</feature>
<evidence type="ECO:0000313" key="15">
    <source>
        <dbReference type="EMBL" id="KAF2158553.1"/>
    </source>
</evidence>
<evidence type="ECO:0000256" key="8">
    <source>
        <dbReference type="ARBA" id="ARBA00029440"/>
    </source>
</evidence>
<dbReference type="GO" id="GO:0004066">
    <property type="term" value="F:asparagine synthase (glutamine-hydrolyzing) activity"/>
    <property type="evidence" value="ECO:0007669"/>
    <property type="project" value="UniProtKB-EC"/>
</dbReference>
<dbReference type="GeneID" id="54563413"/>
<keyword evidence="7 11" id="KW-0315">Glutamine amidotransferase</keyword>
<dbReference type="InterPro" id="IPR033738">
    <property type="entry name" value="AsnB_N"/>
</dbReference>
<feature type="domain" description="Glutamine amidotransferase type-2" evidence="14">
    <location>
        <begin position="2"/>
        <end position="182"/>
    </location>
</feature>
<dbReference type="Pfam" id="PF13537">
    <property type="entry name" value="GATase_7"/>
    <property type="match status" value="1"/>
</dbReference>
<accession>A0A6A6BVJ5</accession>
<dbReference type="GO" id="GO:0005829">
    <property type="term" value="C:cytosol"/>
    <property type="evidence" value="ECO:0007669"/>
    <property type="project" value="TreeGrafter"/>
</dbReference>
<gene>
    <name evidence="15" type="ORF">M409DRAFT_30957</name>
</gene>
<feature type="binding site" evidence="12">
    <location>
        <position position="250"/>
    </location>
    <ligand>
        <name>ATP</name>
        <dbReference type="ChEBI" id="CHEBI:30616"/>
    </ligand>
</feature>
<dbReference type="GO" id="GO:0005524">
    <property type="term" value="F:ATP binding"/>
    <property type="evidence" value="ECO:0007669"/>
    <property type="project" value="UniProtKB-KW"/>
</dbReference>
<evidence type="ECO:0000256" key="11">
    <source>
        <dbReference type="PIRSR" id="PIRSR001589-1"/>
    </source>
</evidence>
<evidence type="ECO:0000256" key="4">
    <source>
        <dbReference type="ARBA" id="ARBA00022741"/>
    </source>
</evidence>
<feature type="active site" description="For GATase activity" evidence="11">
    <location>
        <position position="2"/>
    </location>
</feature>
<dbReference type="InterPro" id="IPR014729">
    <property type="entry name" value="Rossmann-like_a/b/a_fold"/>
</dbReference>
<keyword evidence="16" id="KW-1185">Reference proteome</keyword>
<dbReference type="SUPFAM" id="SSF56235">
    <property type="entry name" value="N-terminal nucleophile aminohydrolases (Ntn hydrolases)"/>
    <property type="match status" value="1"/>
</dbReference>
<evidence type="ECO:0000256" key="9">
    <source>
        <dbReference type="ARBA" id="ARBA00048741"/>
    </source>
</evidence>
<evidence type="ECO:0000256" key="13">
    <source>
        <dbReference type="PIRSR" id="PIRSR001589-3"/>
    </source>
</evidence>
<sequence>MCGIAAVIGRGGAQSIHSMLQAIHARGPDDSATTFVGDQAALGIQRLSIVGVESGAQPFVRRSRLHFVCNGELYNYQTLHSAYSKMHSAPRSDVEAILDVYEQQGMASLPLLDGIFSFVLYDAVKGTFLAARDRFGVKPLYYIQDDDRWYFASEVKALMQTPGNVKDVRQVPAGGFVNPAGVGLYHCDIPRPMSAHQPAVLFALLEGAVQNQMQADSGIPIGVFLSGGLDSSVIAALAARSRPDIVAFTIGMEGSPDVIAAREVASYIGIHLVECCFNPMDVEEGIYEAVRITESYNTMIVAEGLMTMLLAKAARRHGIKVVLCGEGADELFAGYGLFRGLGCEEFQETRRAMLANIGNTECRRLDRATMSYSVEARVPFLDSRVVDWAMGLPKSSLHQEDQGETTDKFILREAFSDLLPPRIANRRKVSFDDGSGILAHLEQFRAPLNNALWTREKGWAVANVKDEVACYLFRVWRSIYGDAGGADVFQLFGEYPIMQSVLTEQRLTSGGTGEDAVNLALLDRFHVTRDTVPLTITA</sequence>